<keyword evidence="6 8" id="KW-1133">Transmembrane helix</keyword>
<dbReference type="EMBL" id="LGUF01000007">
    <property type="protein sequence ID" value="KON88240.1"/>
    <property type="molecule type" value="Genomic_DNA"/>
</dbReference>
<feature type="transmembrane region" description="Helical" evidence="8">
    <location>
        <begin position="12"/>
        <end position="30"/>
    </location>
</feature>
<evidence type="ECO:0000256" key="5">
    <source>
        <dbReference type="ARBA" id="ARBA00022692"/>
    </source>
</evidence>
<feature type="transmembrane region" description="Helical" evidence="8">
    <location>
        <begin position="77"/>
        <end position="95"/>
    </location>
</feature>
<reference evidence="10" key="1">
    <citation type="submission" date="2015-07" db="EMBL/GenBank/DDBJ databases">
        <title>Fjat-10036 dsm4.</title>
        <authorList>
            <person name="Liu B."/>
            <person name="Wang J."/>
            <person name="Zhu Y."/>
            <person name="Liu G."/>
            <person name="Chen Q."/>
            <person name="Chen Z."/>
            <person name="Lan J."/>
            <person name="Che J."/>
            <person name="Ge C."/>
            <person name="Shi H."/>
            <person name="Pan Z."/>
            <person name="Liu X."/>
        </authorList>
    </citation>
    <scope>NUCLEOTIDE SEQUENCE [LARGE SCALE GENOMIC DNA]</scope>
    <source>
        <strain evidence="10">DSM 4</strain>
    </source>
</reference>
<feature type="transmembrane region" description="Helical" evidence="8">
    <location>
        <begin position="115"/>
        <end position="134"/>
    </location>
</feature>
<sequence length="365" mass="41729">MEKAKISAIQLFALMVIFDFGTTLVIKYGIEAKKDAWLAVLFGMFFGMVLFSIYFLLSRQYPNLPLTRYARKIFGKYLGWIIGLLYVLYFLWFAAHNIRSFGELLLSSTLSETPLLAINILFVLAICYVLYLGIEVLARTAEVFIVILILFGLIGNLFVFFSGNVDFNNLRPILENGWKPILKAFLLDTGPFPFGQMVVFTMLLPYLNRLEQVKKVWLLALILSGLALCWTASLNIAVLGSEEVERSTFPLLSTIGKVNLFEFIQRLDAIVVFTLLITVFFKVSIFFYCALIGIVDLFKLKNHQQIIFPIGIILIFFSMMIATNFSEHIEEGLNSYYFNMPFMLIIPLFMLVVLMILNGFKKKAN</sequence>
<feature type="transmembrane region" description="Helical" evidence="8">
    <location>
        <begin position="141"/>
        <end position="161"/>
    </location>
</feature>
<proteinExistence type="inferred from homology"/>
<evidence type="ECO:0000256" key="7">
    <source>
        <dbReference type="ARBA" id="ARBA00023136"/>
    </source>
</evidence>
<protein>
    <submittedName>
        <fullName evidence="9">Uncharacterized protein</fullName>
    </submittedName>
</protein>
<dbReference type="AlphaFoldDB" id="A0A0M0GE91"/>
<organism evidence="9 10">
    <name type="scientific">Sporosarcina globispora</name>
    <name type="common">Bacillus globisporus</name>
    <dbReference type="NCBI Taxonomy" id="1459"/>
    <lineage>
        <taxon>Bacteria</taxon>
        <taxon>Bacillati</taxon>
        <taxon>Bacillota</taxon>
        <taxon>Bacilli</taxon>
        <taxon>Bacillales</taxon>
        <taxon>Caryophanaceae</taxon>
        <taxon>Sporosarcina</taxon>
    </lineage>
</organism>
<evidence type="ECO:0000256" key="3">
    <source>
        <dbReference type="ARBA" id="ARBA00022448"/>
    </source>
</evidence>
<dbReference type="GO" id="GO:0009847">
    <property type="term" value="P:spore germination"/>
    <property type="evidence" value="ECO:0007669"/>
    <property type="project" value="InterPro"/>
</dbReference>
<dbReference type="STRING" id="1459.AF332_16470"/>
<dbReference type="InterPro" id="IPR004761">
    <property type="entry name" value="Spore_GerAB"/>
</dbReference>
<dbReference type="Pfam" id="PF03845">
    <property type="entry name" value="Spore_permease"/>
    <property type="match status" value="1"/>
</dbReference>
<feature type="transmembrane region" description="Helical" evidence="8">
    <location>
        <begin position="216"/>
        <end position="239"/>
    </location>
</feature>
<evidence type="ECO:0000256" key="2">
    <source>
        <dbReference type="ARBA" id="ARBA00007998"/>
    </source>
</evidence>
<accession>A0A0M0GE91</accession>
<evidence type="ECO:0000256" key="8">
    <source>
        <dbReference type="SAM" id="Phobius"/>
    </source>
</evidence>
<feature type="transmembrane region" description="Helical" evidence="8">
    <location>
        <begin position="181"/>
        <end position="204"/>
    </location>
</feature>
<dbReference type="PANTHER" id="PTHR34975:SF2">
    <property type="entry name" value="SPORE GERMINATION PROTEIN A2"/>
    <property type="match status" value="1"/>
</dbReference>
<gene>
    <name evidence="9" type="ORF">AF332_16470</name>
</gene>
<name>A0A0M0GE91_SPOGL</name>
<dbReference type="Proteomes" id="UP000037109">
    <property type="component" value="Unassembled WGS sequence"/>
</dbReference>
<feature type="transmembrane region" description="Helical" evidence="8">
    <location>
        <begin position="36"/>
        <end position="57"/>
    </location>
</feature>
<evidence type="ECO:0000256" key="4">
    <source>
        <dbReference type="ARBA" id="ARBA00022544"/>
    </source>
</evidence>
<keyword evidence="10" id="KW-1185">Reference proteome</keyword>
<keyword evidence="7 8" id="KW-0472">Membrane</keyword>
<comment type="caution">
    <text evidence="9">The sequence shown here is derived from an EMBL/GenBank/DDBJ whole genome shotgun (WGS) entry which is preliminary data.</text>
</comment>
<dbReference type="PATRIC" id="fig|1459.3.peg.3600"/>
<evidence type="ECO:0000256" key="6">
    <source>
        <dbReference type="ARBA" id="ARBA00022989"/>
    </source>
</evidence>
<dbReference type="GO" id="GO:0016020">
    <property type="term" value="C:membrane"/>
    <property type="evidence" value="ECO:0007669"/>
    <property type="project" value="UniProtKB-SubCell"/>
</dbReference>
<keyword evidence="4" id="KW-0309">Germination</keyword>
<comment type="similarity">
    <text evidence="2">Belongs to the amino acid-polyamine-organocation (APC) superfamily. Spore germination protein (SGP) (TC 2.A.3.9) family.</text>
</comment>
<dbReference type="PANTHER" id="PTHR34975">
    <property type="entry name" value="SPORE GERMINATION PROTEIN A2"/>
    <property type="match status" value="1"/>
</dbReference>
<keyword evidence="3" id="KW-0813">Transport</keyword>
<dbReference type="NCBIfam" id="TIGR00912">
    <property type="entry name" value="2A0309"/>
    <property type="match status" value="1"/>
</dbReference>
<feature type="transmembrane region" description="Helical" evidence="8">
    <location>
        <begin position="306"/>
        <end position="325"/>
    </location>
</feature>
<dbReference type="OrthoDB" id="2078716at2"/>
<evidence type="ECO:0000313" key="9">
    <source>
        <dbReference type="EMBL" id="KON88240.1"/>
    </source>
</evidence>
<feature type="transmembrane region" description="Helical" evidence="8">
    <location>
        <begin position="337"/>
        <end position="360"/>
    </location>
</feature>
<feature type="transmembrane region" description="Helical" evidence="8">
    <location>
        <begin position="269"/>
        <end position="294"/>
    </location>
</feature>
<comment type="subcellular location">
    <subcellularLocation>
        <location evidence="1">Membrane</location>
        <topology evidence="1">Multi-pass membrane protein</topology>
    </subcellularLocation>
</comment>
<evidence type="ECO:0000313" key="10">
    <source>
        <dbReference type="Proteomes" id="UP000037109"/>
    </source>
</evidence>
<evidence type="ECO:0000256" key="1">
    <source>
        <dbReference type="ARBA" id="ARBA00004141"/>
    </source>
</evidence>
<keyword evidence="5 8" id="KW-0812">Transmembrane</keyword>